<proteinExistence type="predicted"/>
<organism evidence="1 2">
    <name type="scientific">Candidatus Epulonipiscium fishelsonii</name>
    <dbReference type="NCBI Taxonomy" id="77094"/>
    <lineage>
        <taxon>Bacteria</taxon>
        <taxon>Bacillati</taxon>
        <taxon>Bacillota</taxon>
        <taxon>Clostridia</taxon>
        <taxon>Lachnospirales</taxon>
        <taxon>Lachnospiraceae</taxon>
        <taxon>Candidatus Epulonipiscium</taxon>
    </lineage>
</organism>
<name>A0ACC8XHC2_9FIRM</name>
<dbReference type="Proteomes" id="UP000188637">
    <property type="component" value="Unassembled WGS sequence"/>
</dbReference>
<sequence length="242" mass="27190">MDNLVMFKGSRDGITIILDQEASFKEVTESFLTKLKDGEKFFKGAKTTIKFQGRNLSEVEKDTLIGLLGNQQVLDVSFLHEFENKKETNLNELNTTEIIEKDKPKARKTIASSILNMNEKVSPTYFHYGILRSGQEINFDGSVIIIGDVNPGAVVKAKDNIIVLGYLKGIAQAGINNHHKKSIIIAYGLIPMQLVIQGRIAKLATFENSNIKSHNMPQIAYVLKEKIYVDEIDFKTIQNMLE</sequence>
<comment type="caution">
    <text evidence="1">The sequence shown here is derived from an EMBL/GenBank/DDBJ whole genome shotgun (WGS) entry which is preliminary data.</text>
</comment>
<evidence type="ECO:0000313" key="2">
    <source>
        <dbReference type="Proteomes" id="UP000188637"/>
    </source>
</evidence>
<dbReference type="EMBL" id="LJHD01000139">
    <property type="protein sequence ID" value="ONI43624.1"/>
    <property type="molecule type" value="Genomic_DNA"/>
</dbReference>
<evidence type="ECO:0000313" key="1">
    <source>
        <dbReference type="EMBL" id="ONI43624.1"/>
    </source>
</evidence>
<reference evidence="1" key="1">
    <citation type="submission" date="2016-08" db="EMBL/GenBank/DDBJ databases">
        <authorList>
            <person name="Ngugi D.K."/>
            <person name="Miyake S."/>
            <person name="Stingl U."/>
        </authorList>
    </citation>
    <scope>NUCLEOTIDE SEQUENCE</scope>
    <source>
        <strain evidence="1">SCG-D08WGA-EpuloA1</strain>
    </source>
</reference>
<gene>
    <name evidence="1" type="ORF">AN640_06270</name>
</gene>
<protein>
    <submittedName>
        <fullName evidence="1">Uncharacterized protein</fullName>
    </submittedName>
</protein>
<keyword evidence="2" id="KW-1185">Reference proteome</keyword>
<accession>A0ACC8XHC2</accession>